<dbReference type="OrthoDB" id="5325135at2"/>
<organism evidence="2 3">
    <name type="scientific">Novosphingobium malaysiense</name>
    <dbReference type="NCBI Taxonomy" id="1348853"/>
    <lineage>
        <taxon>Bacteria</taxon>
        <taxon>Pseudomonadati</taxon>
        <taxon>Pseudomonadota</taxon>
        <taxon>Alphaproteobacteria</taxon>
        <taxon>Sphingomonadales</taxon>
        <taxon>Sphingomonadaceae</taxon>
        <taxon>Novosphingobium</taxon>
    </lineage>
</organism>
<evidence type="ECO:0000313" key="2">
    <source>
        <dbReference type="EMBL" id="KHK91418.1"/>
    </source>
</evidence>
<feature type="transmembrane region" description="Helical" evidence="1">
    <location>
        <begin position="20"/>
        <end position="41"/>
    </location>
</feature>
<dbReference type="EMBL" id="JTDI01000003">
    <property type="protein sequence ID" value="KHK91418.1"/>
    <property type="molecule type" value="Genomic_DNA"/>
</dbReference>
<protein>
    <recommendedName>
        <fullName evidence="4">Pilus assembly protein</fullName>
    </recommendedName>
</protein>
<evidence type="ECO:0008006" key="4">
    <source>
        <dbReference type="Google" id="ProtNLM"/>
    </source>
</evidence>
<reference evidence="2 3" key="1">
    <citation type="submission" date="2014-10" db="EMBL/GenBank/DDBJ databases">
        <title>Genome sequence of Novosphingobium malaysiense MUSC 273(T).</title>
        <authorList>
            <person name="Lee L.-H."/>
        </authorList>
    </citation>
    <scope>NUCLEOTIDE SEQUENCE [LARGE SCALE GENOMIC DNA]</scope>
    <source>
        <strain evidence="2 3">MUSC 273</strain>
    </source>
</reference>
<dbReference type="STRING" id="1348853.LK12_11275"/>
<sequence length="62" mass="6588">MTSFQRLSNIIRDARGASSVEYGIILGMIVLVIFVAMQGVANETIGLWTTISNESADAIAGN</sequence>
<name>A0A0B1ZQ89_9SPHN</name>
<gene>
    <name evidence="2" type="ORF">LK12_11275</name>
</gene>
<evidence type="ECO:0000313" key="3">
    <source>
        <dbReference type="Proteomes" id="UP000031057"/>
    </source>
</evidence>
<dbReference type="AlphaFoldDB" id="A0A0B1ZQ89"/>
<keyword evidence="1" id="KW-0812">Transmembrane</keyword>
<keyword evidence="3" id="KW-1185">Reference proteome</keyword>
<accession>A0A0B1ZQ89</accession>
<proteinExistence type="predicted"/>
<dbReference type="Proteomes" id="UP000031057">
    <property type="component" value="Unassembled WGS sequence"/>
</dbReference>
<keyword evidence="1" id="KW-1133">Transmembrane helix</keyword>
<keyword evidence="1" id="KW-0472">Membrane</keyword>
<evidence type="ECO:0000256" key="1">
    <source>
        <dbReference type="SAM" id="Phobius"/>
    </source>
</evidence>
<comment type="caution">
    <text evidence="2">The sequence shown here is derived from an EMBL/GenBank/DDBJ whole genome shotgun (WGS) entry which is preliminary data.</text>
</comment>